<comment type="caution">
    <text evidence="7">The sequence shown here is derived from an EMBL/GenBank/DDBJ whole genome shotgun (WGS) entry which is preliminary data.</text>
</comment>
<dbReference type="InterPro" id="IPR007219">
    <property type="entry name" value="XnlR_reg_dom"/>
</dbReference>
<feature type="compositionally biased region" description="Polar residues" evidence="5">
    <location>
        <begin position="98"/>
        <end position="109"/>
    </location>
</feature>
<dbReference type="PANTHER" id="PTHR47840:SF1">
    <property type="entry name" value="ZN(II)2CYS6 TRANSCRIPTION FACTOR (EUROFUNG)"/>
    <property type="match status" value="1"/>
</dbReference>
<keyword evidence="3" id="KW-0804">Transcription</keyword>
<evidence type="ECO:0000259" key="6">
    <source>
        <dbReference type="PROSITE" id="PS00463"/>
    </source>
</evidence>
<keyword evidence="8" id="KW-1185">Reference proteome</keyword>
<gene>
    <name evidence="7" type="ORF">QQS21_003376</name>
</gene>
<evidence type="ECO:0000313" key="8">
    <source>
        <dbReference type="Proteomes" id="UP001251528"/>
    </source>
</evidence>
<accession>A0AAJ0CW78</accession>
<dbReference type="InterPro" id="IPR036864">
    <property type="entry name" value="Zn2-C6_fun-type_DNA-bd_sf"/>
</dbReference>
<keyword evidence="1" id="KW-0479">Metal-binding</keyword>
<dbReference type="InterPro" id="IPR001138">
    <property type="entry name" value="Zn2Cys6_DnaBD"/>
</dbReference>
<proteinExistence type="predicted"/>
<dbReference type="Gene3D" id="4.10.240.10">
    <property type="entry name" value="Zn(2)-C6 fungal-type DNA-binding domain"/>
    <property type="match status" value="1"/>
</dbReference>
<organism evidence="7 8">
    <name type="scientific">Conoideocrella luteorostrata</name>
    <dbReference type="NCBI Taxonomy" id="1105319"/>
    <lineage>
        <taxon>Eukaryota</taxon>
        <taxon>Fungi</taxon>
        <taxon>Dikarya</taxon>
        <taxon>Ascomycota</taxon>
        <taxon>Pezizomycotina</taxon>
        <taxon>Sordariomycetes</taxon>
        <taxon>Hypocreomycetidae</taxon>
        <taxon>Hypocreales</taxon>
        <taxon>Clavicipitaceae</taxon>
        <taxon>Conoideocrella</taxon>
    </lineage>
</organism>
<dbReference type="PANTHER" id="PTHR47840">
    <property type="entry name" value="ZN(II)2CYS6 TRANSCRIPTION FACTOR (EUROFUNG)-RELATED"/>
    <property type="match status" value="1"/>
</dbReference>
<evidence type="ECO:0000256" key="1">
    <source>
        <dbReference type="ARBA" id="ARBA00022723"/>
    </source>
</evidence>
<name>A0AAJ0CW78_9HYPO</name>
<dbReference type="Pfam" id="PF00172">
    <property type="entry name" value="Zn_clus"/>
    <property type="match status" value="1"/>
</dbReference>
<dbReference type="Proteomes" id="UP001251528">
    <property type="component" value="Unassembled WGS sequence"/>
</dbReference>
<keyword evidence="4" id="KW-0539">Nucleus</keyword>
<dbReference type="SMART" id="SM00066">
    <property type="entry name" value="GAL4"/>
    <property type="match status" value="1"/>
</dbReference>
<evidence type="ECO:0000256" key="5">
    <source>
        <dbReference type="SAM" id="MobiDB-lite"/>
    </source>
</evidence>
<protein>
    <recommendedName>
        <fullName evidence="6">Zn(2)-C6 fungal-type domain-containing protein</fullName>
    </recommendedName>
</protein>
<feature type="region of interest" description="Disordered" evidence="5">
    <location>
        <begin position="97"/>
        <end position="116"/>
    </location>
</feature>
<dbReference type="PROSITE" id="PS00463">
    <property type="entry name" value="ZN2_CY6_FUNGAL_1"/>
    <property type="match status" value="1"/>
</dbReference>
<dbReference type="GO" id="GO:0000981">
    <property type="term" value="F:DNA-binding transcription factor activity, RNA polymerase II-specific"/>
    <property type="evidence" value="ECO:0007669"/>
    <property type="project" value="InterPro"/>
</dbReference>
<dbReference type="CDD" id="cd00067">
    <property type="entry name" value="GAL4"/>
    <property type="match status" value="1"/>
</dbReference>
<dbReference type="CDD" id="cd12148">
    <property type="entry name" value="fungal_TF_MHR"/>
    <property type="match status" value="1"/>
</dbReference>
<dbReference type="GO" id="GO:0008270">
    <property type="term" value="F:zinc ion binding"/>
    <property type="evidence" value="ECO:0007669"/>
    <property type="project" value="InterPro"/>
</dbReference>
<dbReference type="SUPFAM" id="SSF57701">
    <property type="entry name" value="Zn2/Cys6 DNA-binding domain"/>
    <property type="match status" value="1"/>
</dbReference>
<dbReference type="EMBL" id="JASWJB010000044">
    <property type="protein sequence ID" value="KAK2606205.1"/>
    <property type="molecule type" value="Genomic_DNA"/>
</dbReference>
<reference evidence="7" key="1">
    <citation type="submission" date="2023-06" db="EMBL/GenBank/DDBJ databases">
        <title>Conoideocrella luteorostrata (Hypocreales: Clavicipitaceae), a potential biocontrol fungus for elongate hemlock scale in United States Christmas tree production areas.</title>
        <authorList>
            <person name="Barrett H."/>
            <person name="Lovett B."/>
            <person name="Macias A.M."/>
            <person name="Stajich J.E."/>
            <person name="Kasson M.T."/>
        </authorList>
    </citation>
    <scope>NUCLEOTIDE SEQUENCE</scope>
    <source>
        <strain evidence="7">ARSEF 14590</strain>
    </source>
</reference>
<sequence>MAERQTKQPGKRMRLGTKSCSECRRRKIKCVFPQGHSVCQSCALHDTLCNAQQPRTQLNEPSNDGNPLQQRVNELERLVKSLAESVRVATALDVDLEGNTTQNESSSGRETGGLPAEHSFTATKSSDAPLINLFQAALLISDDDGRIQDMGGKPGGSAGTLVGELSTKLSPYIPDETTVRSILRMTQNYWCTWPTCYYGSDLHQPFHGANDSECEDYIVGRLFNQHLDASFCTVLSWFALCIQQLPMDWFRYGLPNTLSKQDLLMSYLAYCKLILAGADEDNLDTVQCHVLRFKLYINMGMPQKAWACIRGAISTATLLGMHRLDIDASESHKMIWLQSWVAERQLSLVLGYPSSVQMTTKTSFGQLPMALEGSVALRITYALASVFGDVINRDQARANKSYAATMRIEEDVEELRQLFPVQWWDSSIPCDSLGDFYYQEVAKFFYFLLVKLVHLPYMLKSIHDARYEYSRQSALDAAREQIRCYVRLRNFPGAEVLVCEIMDFNVFSAGMALIIGTLYMPGFKRDLLSVWSEDGCLIESLIASLRKTSMLLECPVAEQGARVLELLIDTCQPRGDEPLQLSVPYFGKLKIQLPKSNIETGSAPCSVAQPSSTCGPKDYDFSSSATSATTVEFSTNEFAASIGTQFERGDELRQDWFGVIDSNTSYDWEQTLTRMQIDT</sequence>
<evidence type="ECO:0000256" key="4">
    <source>
        <dbReference type="ARBA" id="ARBA00023242"/>
    </source>
</evidence>
<dbReference type="Pfam" id="PF04082">
    <property type="entry name" value="Fungal_trans"/>
    <property type="match status" value="1"/>
</dbReference>
<feature type="domain" description="Zn(2)-C6 fungal-type" evidence="6">
    <location>
        <begin position="19"/>
        <end position="49"/>
    </location>
</feature>
<keyword evidence="2" id="KW-0805">Transcription regulation</keyword>
<evidence type="ECO:0000313" key="7">
    <source>
        <dbReference type="EMBL" id="KAK2606205.1"/>
    </source>
</evidence>
<dbReference type="AlphaFoldDB" id="A0AAJ0CW78"/>
<evidence type="ECO:0000256" key="3">
    <source>
        <dbReference type="ARBA" id="ARBA00023163"/>
    </source>
</evidence>
<evidence type="ECO:0000256" key="2">
    <source>
        <dbReference type="ARBA" id="ARBA00023015"/>
    </source>
</evidence>